<dbReference type="GO" id="GO:0008879">
    <property type="term" value="F:glucose-1-phosphate thymidylyltransferase activity"/>
    <property type="evidence" value="ECO:0007669"/>
    <property type="project" value="UniProtKB-EC"/>
</dbReference>
<dbReference type="InterPro" id="IPR005907">
    <property type="entry name" value="G1P_thy_trans_s"/>
</dbReference>
<evidence type="ECO:0000256" key="5">
    <source>
        <dbReference type="ARBA" id="ARBA00022695"/>
    </source>
</evidence>
<dbReference type="NCBIfam" id="TIGR01207">
    <property type="entry name" value="rmlA"/>
    <property type="match status" value="1"/>
</dbReference>
<evidence type="ECO:0000259" key="10">
    <source>
        <dbReference type="Pfam" id="PF00483"/>
    </source>
</evidence>
<name>K5DBL3_RHOBT</name>
<dbReference type="SUPFAM" id="SSF53448">
    <property type="entry name" value="Nucleotide-diphospho-sugar transferases"/>
    <property type="match status" value="1"/>
</dbReference>
<keyword evidence="6 9" id="KW-0479">Metal-binding</keyword>
<evidence type="ECO:0000313" key="11">
    <source>
        <dbReference type="EMBL" id="EKJ99827.1"/>
    </source>
</evidence>
<gene>
    <name evidence="11" type="ORF">RBSH_04911</name>
</gene>
<comment type="caution">
    <text evidence="11">The sequence shown here is derived from an EMBL/GenBank/DDBJ whole genome shotgun (WGS) entry which is preliminary data.</text>
</comment>
<dbReference type="FunFam" id="3.90.550.10:FF:000023">
    <property type="entry name" value="Glucose-1-phosphate thymidylyltransferase"/>
    <property type="match status" value="1"/>
</dbReference>
<organism evidence="11 12">
    <name type="scientific">Rhodopirellula baltica SH28</name>
    <dbReference type="NCBI Taxonomy" id="993517"/>
    <lineage>
        <taxon>Bacteria</taxon>
        <taxon>Pseudomonadati</taxon>
        <taxon>Planctomycetota</taxon>
        <taxon>Planctomycetia</taxon>
        <taxon>Pirellulales</taxon>
        <taxon>Pirellulaceae</taxon>
        <taxon>Rhodopirellula</taxon>
    </lineage>
</organism>
<dbReference type="Gene3D" id="3.90.550.10">
    <property type="entry name" value="Spore Coat Polysaccharide Biosynthesis Protein SpsA, Chain A"/>
    <property type="match status" value="1"/>
</dbReference>
<dbReference type="InterPro" id="IPR029044">
    <property type="entry name" value="Nucleotide-diphossugar_trans"/>
</dbReference>
<accession>K5DBL3</accession>
<dbReference type="GO" id="GO:0046872">
    <property type="term" value="F:metal ion binding"/>
    <property type="evidence" value="ECO:0007669"/>
    <property type="project" value="UniProtKB-KW"/>
</dbReference>
<dbReference type="PANTHER" id="PTHR43532:SF1">
    <property type="entry name" value="GLUCOSE-1-PHOSPHATE THYMIDYLYLTRANSFERASE 1"/>
    <property type="match status" value="1"/>
</dbReference>
<keyword evidence="5 9" id="KW-0548">Nucleotidyltransferase</keyword>
<dbReference type="EMBL" id="AMCW01000137">
    <property type="protein sequence ID" value="EKJ99827.1"/>
    <property type="molecule type" value="Genomic_DNA"/>
</dbReference>
<evidence type="ECO:0000256" key="4">
    <source>
        <dbReference type="ARBA" id="ARBA00022679"/>
    </source>
</evidence>
<evidence type="ECO:0000256" key="1">
    <source>
        <dbReference type="ARBA" id="ARBA00001946"/>
    </source>
</evidence>
<dbReference type="Proteomes" id="UP000007993">
    <property type="component" value="Unassembled WGS sequence"/>
</dbReference>
<evidence type="ECO:0000256" key="7">
    <source>
        <dbReference type="ARBA" id="ARBA00022842"/>
    </source>
</evidence>
<evidence type="ECO:0000256" key="3">
    <source>
        <dbReference type="ARBA" id="ARBA00012461"/>
    </source>
</evidence>
<dbReference type="PANTHER" id="PTHR43532">
    <property type="entry name" value="GLUCOSE-1-PHOSPHATE THYMIDYLYLTRANSFERASE"/>
    <property type="match status" value="1"/>
</dbReference>
<evidence type="ECO:0000256" key="2">
    <source>
        <dbReference type="ARBA" id="ARBA00010480"/>
    </source>
</evidence>
<dbReference type="CDD" id="cd02538">
    <property type="entry name" value="G1P_TT_short"/>
    <property type="match status" value="1"/>
</dbReference>
<dbReference type="Pfam" id="PF00483">
    <property type="entry name" value="NTP_transferase"/>
    <property type="match status" value="1"/>
</dbReference>
<proteinExistence type="inferred from homology"/>
<keyword evidence="7 9" id="KW-0460">Magnesium</keyword>
<dbReference type="RefSeq" id="WP_007334355.1">
    <property type="nucleotide sequence ID" value="NZ_AMCW01000137.1"/>
</dbReference>
<comment type="cofactor">
    <cofactor evidence="1">
        <name>Mg(2+)</name>
        <dbReference type="ChEBI" id="CHEBI:18420"/>
    </cofactor>
</comment>
<reference evidence="11 12" key="1">
    <citation type="journal article" date="2013" name="Mar. Genomics">
        <title>Expression of sulfatases in Rhodopirellula baltica and the diversity of sulfatases in the genus Rhodopirellula.</title>
        <authorList>
            <person name="Wegner C.E."/>
            <person name="Richter-Heitmann T."/>
            <person name="Klindworth A."/>
            <person name="Klockow C."/>
            <person name="Richter M."/>
            <person name="Achstetter T."/>
            <person name="Glockner F.O."/>
            <person name="Harder J."/>
        </authorList>
    </citation>
    <scope>NUCLEOTIDE SEQUENCE [LARGE SCALE GENOMIC DNA]</scope>
    <source>
        <strain evidence="11 12">SH28</strain>
    </source>
</reference>
<evidence type="ECO:0000256" key="6">
    <source>
        <dbReference type="ARBA" id="ARBA00022723"/>
    </source>
</evidence>
<evidence type="ECO:0000256" key="8">
    <source>
        <dbReference type="ARBA" id="ARBA00049336"/>
    </source>
</evidence>
<dbReference type="EC" id="2.7.7.24" evidence="3 9"/>
<protein>
    <recommendedName>
        <fullName evidence="3 9">Glucose-1-phosphate thymidylyltransferase</fullName>
        <ecNumber evidence="3 9">2.7.7.24</ecNumber>
    </recommendedName>
</protein>
<keyword evidence="4 9" id="KW-0808">Transferase</keyword>
<dbReference type="InterPro" id="IPR005835">
    <property type="entry name" value="NTP_transferase_dom"/>
</dbReference>
<evidence type="ECO:0000313" key="12">
    <source>
        <dbReference type="Proteomes" id="UP000007993"/>
    </source>
</evidence>
<comment type="function">
    <text evidence="9">Catalyzes the formation of dTDP-glucose, from dTTP and glucose 1-phosphate, as well as its pyrophosphorolysis.</text>
</comment>
<feature type="domain" description="Nucleotidyl transferase" evidence="10">
    <location>
        <begin position="8"/>
        <end position="247"/>
    </location>
</feature>
<dbReference type="AlphaFoldDB" id="K5DBL3"/>
<comment type="similarity">
    <text evidence="2 9">Belongs to the glucose-1-phosphate thymidylyltransferase family.</text>
</comment>
<comment type="catalytic activity">
    <reaction evidence="8 9">
        <text>dTTP + alpha-D-glucose 1-phosphate + H(+) = dTDP-alpha-D-glucose + diphosphate</text>
        <dbReference type="Rhea" id="RHEA:15225"/>
        <dbReference type="ChEBI" id="CHEBI:15378"/>
        <dbReference type="ChEBI" id="CHEBI:33019"/>
        <dbReference type="ChEBI" id="CHEBI:37568"/>
        <dbReference type="ChEBI" id="CHEBI:57477"/>
        <dbReference type="ChEBI" id="CHEBI:58601"/>
        <dbReference type="EC" id="2.7.7.24"/>
    </reaction>
</comment>
<evidence type="ECO:0000256" key="9">
    <source>
        <dbReference type="RuleBase" id="RU003706"/>
    </source>
</evidence>
<sequence length="296" mass="33000">MANQPKRKGIVLAGGTGSRLFPLTIAVSKQLMPVYDKPMIYYPLSVLMLAEVREILLISTPADLPNFRKLLGDGSQFGIELSYAEQPSPEGLAQAFPIASDSGFLEKGDSSVLILGDNLFYGHNLVESLVRVSSLREGATVFGYHVTNPKDYGVLEFDEKNNVLSIEEKPELPKSNFAVPGLYFYDKKATDFARALRPSARGELEISDLNNCYLELQQMRVELLGRGTAWLDTGSYSSLLQAAQFVEVMEQRQGLKIACLEEIAFQRGWIDRTELKEQIVRLGKSGYSHYLRGLLH</sequence>
<dbReference type="PATRIC" id="fig|993517.3.peg.5329"/>